<proteinExistence type="predicted"/>
<keyword evidence="4" id="KW-1185">Reference proteome</keyword>
<gene>
    <name evidence="3" type="ORF">CTI12_AA265530</name>
</gene>
<dbReference type="PANTHER" id="PTHR23272:SF187">
    <property type="entry name" value="AC9 TRANSPOSASE-RELATED"/>
    <property type="match status" value="1"/>
</dbReference>
<dbReference type="PANTHER" id="PTHR23272">
    <property type="entry name" value="BED FINGER-RELATED"/>
    <property type="match status" value="1"/>
</dbReference>
<dbReference type="AlphaFoldDB" id="A0A2U1NB86"/>
<dbReference type="GO" id="GO:0046983">
    <property type="term" value="F:protein dimerization activity"/>
    <property type="evidence" value="ECO:0007669"/>
    <property type="project" value="InterPro"/>
</dbReference>
<organism evidence="3 4">
    <name type="scientific">Artemisia annua</name>
    <name type="common">Sweet wormwood</name>
    <dbReference type="NCBI Taxonomy" id="35608"/>
    <lineage>
        <taxon>Eukaryota</taxon>
        <taxon>Viridiplantae</taxon>
        <taxon>Streptophyta</taxon>
        <taxon>Embryophyta</taxon>
        <taxon>Tracheophyta</taxon>
        <taxon>Spermatophyta</taxon>
        <taxon>Magnoliopsida</taxon>
        <taxon>eudicotyledons</taxon>
        <taxon>Gunneridae</taxon>
        <taxon>Pentapetalae</taxon>
        <taxon>asterids</taxon>
        <taxon>campanulids</taxon>
        <taxon>Asterales</taxon>
        <taxon>Asteraceae</taxon>
        <taxon>Asteroideae</taxon>
        <taxon>Anthemideae</taxon>
        <taxon>Artemisiinae</taxon>
        <taxon>Artemisia</taxon>
    </lineage>
</organism>
<accession>A0A2U1NB86</accession>
<dbReference type="STRING" id="35608.A0A2U1NB86"/>
<feature type="domain" description="HAT C-terminal dimerisation" evidence="2">
    <location>
        <begin position="159"/>
        <end position="241"/>
    </location>
</feature>
<evidence type="ECO:0000256" key="1">
    <source>
        <dbReference type="SAM" id="MobiDB-lite"/>
    </source>
</evidence>
<dbReference type="Proteomes" id="UP000245207">
    <property type="component" value="Unassembled WGS sequence"/>
</dbReference>
<dbReference type="SUPFAM" id="SSF53098">
    <property type="entry name" value="Ribonuclease H-like"/>
    <property type="match status" value="1"/>
</dbReference>
<dbReference type="OrthoDB" id="1301613at2759"/>
<evidence type="ECO:0000313" key="3">
    <source>
        <dbReference type="EMBL" id="PWA70737.1"/>
    </source>
</evidence>
<dbReference type="InterPro" id="IPR012337">
    <property type="entry name" value="RNaseH-like_sf"/>
</dbReference>
<reference evidence="3 4" key="1">
    <citation type="journal article" date="2018" name="Mol. Plant">
        <title>The genome of Artemisia annua provides insight into the evolution of Asteraceae family and artemisinin biosynthesis.</title>
        <authorList>
            <person name="Shen Q."/>
            <person name="Zhang L."/>
            <person name="Liao Z."/>
            <person name="Wang S."/>
            <person name="Yan T."/>
            <person name="Shi P."/>
            <person name="Liu M."/>
            <person name="Fu X."/>
            <person name="Pan Q."/>
            <person name="Wang Y."/>
            <person name="Lv Z."/>
            <person name="Lu X."/>
            <person name="Zhang F."/>
            <person name="Jiang W."/>
            <person name="Ma Y."/>
            <person name="Chen M."/>
            <person name="Hao X."/>
            <person name="Li L."/>
            <person name="Tang Y."/>
            <person name="Lv G."/>
            <person name="Zhou Y."/>
            <person name="Sun X."/>
            <person name="Brodelius P.E."/>
            <person name="Rose J.K.C."/>
            <person name="Tang K."/>
        </authorList>
    </citation>
    <scope>NUCLEOTIDE SEQUENCE [LARGE SCALE GENOMIC DNA]</scope>
    <source>
        <strain evidence="4">cv. Huhao1</strain>
        <tissue evidence="3">Leaf</tissue>
    </source>
</reference>
<comment type="caution">
    <text evidence="3">The sequence shown here is derived from an EMBL/GenBank/DDBJ whole genome shotgun (WGS) entry which is preliminary data.</text>
</comment>
<sequence length="290" mass="32752">MAIGNLMDSECIEIDPKNNESTQPDEVESVEKEVGAKRKRKDRSIVWNFFDKDEKAAIKGSNKVPCKCKKCKTNFLYDSIQGTEGNPQYDTVDGLLKTTFDEYASNVSFTTSNHATTSSVRKVGEETSDDTRHLSSVRAKLLDFDEFQNNESTTNKKSELQLYLEEPRMERTLELDVLAFWKSNEFRYPVLASMARDFLTIPISTVASESTFSASGRVLDQHRSSLGKETLEALICTKDWLFAGSNEVPLEELAEDIMSMSLDGGPESGLKWRIEELAERFNVKNPTSYC</sequence>
<evidence type="ECO:0000259" key="2">
    <source>
        <dbReference type="Pfam" id="PF05699"/>
    </source>
</evidence>
<dbReference type="EMBL" id="PKPP01003189">
    <property type="protein sequence ID" value="PWA70737.1"/>
    <property type="molecule type" value="Genomic_DNA"/>
</dbReference>
<dbReference type="Pfam" id="PF05699">
    <property type="entry name" value="Dimer_Tnp_hAT"/>
    <property type="match status" value="1"/>
</dbReference>
<name>A0A2U1NB86_ARTAN</name>
<protein>
    <submittedName>
        <fullName evidence="3">AC transposase</fullName>
    </submittedName>
</protein>
<feature type="region of interest" description="Disordered" evidence="1">
    <location>
        <begin position="1"/>
        <end position="40"/>
    </location>
</feature>
<evidence type="ECO:0000313" key="4">
    <source>
        <dbReference type="Proteomes" id="UP000245207"/>
    </source>
</evidence>
<dbReference type="InterPro" id="IPR008906">
    <property type="entry name" value="HATC_C_dom"/>
</dbReference>